<protein>
    <submittedName>
        <fullName evidence="1">Uncharacterized protein</fullName>
    </submittedName>
</protein>
<dbReference type="AlphaFoldDB" id="A0A6M3IGF2"/>
<organism evidence="1">
    <name type="scientific">viral metagenome</name>
    <dbReference type="NCBI Taxonomy" id="1070528"/>
    <lineage>
        <taxon>unclassified sequences</taxon>
        <taxon>metagenomes</taxon>
        <taxon>organismal metagenomes</taxon>
    </lineage>
</organism>
<proteinExistence type="predicted"/>
<sequence>MANEFVHASAGTTLTQSEFEAIGLHVLDSQATGDLIYASSATQLSRLAIGSGVLVVSGGIPAWSSTLPAVTLGDTLTLNGQIFNAGSGWAQVDTTGSYVGFRVWNTNEGAGGASLQLRHISTTPAVSDMLGRVRYSGKNTNTPQDSIDYGSIGCFLVNATPSSEEAKYQWDLYTGGASNLAMTLSGAGGLWTDLSVDTLTYKVSGTQVVGARVVDARCDDAVNSGDATTDGVIDALRDCLITHGLIAAS</sequence>
<reference evidence="1" key="1">
    <citation type="submission" date="2020-03" db="EMBL/GenBank/DDBJ databases">
        <title>The deep terrestrial virosphere.</title>
        <authorList>
            <person name="Holmfeldt K."/>
            <person name="Nilsson E."/>
            <person name="Simone D."/>
            <person name="Lopez-Fernandez M."/>
            <person name="Wu X."/>
            <person name="de Brujin I."/>
            <person name="Lundin D."/>
            <person name="Andersson A."/>
            <person name="Bertilsson S."/>
            <person name="Dopson M."/>
        </authorList>
    </citation>
    <scope>NUCLEOTIDE SEQUENCE</scope>
    <source>
        <strain evidence="2">MM415A01573</strain>
        <strain evidence="1">MM415B01824</strain>
    </source>
</reference>
<gene>
    <name evidence="2" type="ORF">MM415A01573_0004</name>
    <name evidence="1" type="ORF">MM415B01824_0007</name>
</gene>
<evidence type="ECO:0000313" key="2">
    <source>
        <dbReference type="EMBL" id="QJA76137.1"/>
    </source>
</evidence>
<dbReference type="EMBL" id="MT142207">
    <property type="protein sequence ID" value="QJA76137.1"/>
    <property type="molecule type" value="Genomic_DNA"/>
</dbReference>
<name>A0A6M3IGF2_9ZZZZ</name>
<dbReference type="EMBL" id="MT141227">
    <property type="protein sequence ID" value="QJA56570.1"/>
    <property type="molecule type" value="Genomic_DNA"/>
</dbReference>
<evidence type="ECO:0000313" key="1">
    <source>
        <dbReference type="EMBL" id="QJA56570.1"/>
    </source>
</evidence>
<accession>A0A6M3IGF2</accession>